<reference evidence="1" key="2">
    <citation type="journal article" date="2021" name="Mar. Drugs">
        <title>Genome Reduction and Secondary Metabolism of the Marine Sponge-Associated Cyanobacterium Leptothoe.</title>
        <authorList>
            <person name="Konstantinou D."/>
            <person name="Popin R.V."/>
            <person name="Fewer D.P."/>
            <person name="Sivonen K."/>
            <person name="Gkelis S."/>
        </authorList>
    </citation>
    <scope>NUCLEOTIDE SEQUENCE</scope>
    <source>
        <strain evidence="1">TAU-MAC 1115</strain>
    </source>
</reference>
<dbReference type="RefSeq" id="WP_215610577.1">
    <property type="nucleotide sequence ID" value="NZ_JADOES010000049.1"/>
</dbReference>
<accession>A0A947DI92</accession>
<dbReference type="EMBL" id="JADOES010000049">
    <property type="protein sequence ID" value="MBT9317513.1"/>
    <property type="molecule type" value="Genomic_DNA"/>
</dbReference>
<reference evidence="1" key="1">
    <citation type="submission" date="2020-11" db="EMBL/GenBank/DDBJ databases">
        <authorList>
            <person name="Konstantinou D."/>
            <person name="Gkelis S."/>
            <person name="Popin R."/>
            <person name="Fewer D."/>
            <person name="Sivonen K."/>
        </authorList>
    </citation>
    <scope>NUCLEOTIDE SEQUENCE</scope>
    <source>
        <strain evidence="1">TAU-MAC 1115</strain>
    </source>
</reference>
<organism evidence="1 2">
    <name type="scientific">Leptothoe spongobia TAU-MAC 1115</name>
    <dbReference type="NCBI Taxonomy" id="1967444"/>
    <lineage>
        <taxon>Bacteria</taxon>
        <taxon>Bacillati</taxon>
        <taxon>Cyanobacteriota</taxon>
        <taxon>Cyanophyceae</taxon>
        <taxon>Nodosilineales</taxon>
        <taxon>Cymatolegaceae</taxon>
        <taxon>Leptothoe</taxon>
        <taxon>Leptothoe spongobia</taxon>
    </lineage>
</organism>
<name>A0A947DI92_9CYAN</name>
<gene>
    <name evidence="1" type="ORF">IXB50_18990</name>
</gene>
<protein>
    <submittedName>
        <fullName evidence="1">Uncharacterized protein</fullName>
    </submittedName>
</protein>
<proteinExistence type="predicted"/>
<evidence type="ECO:0000313" key="2">
    <source>
        <dbReference type="Proteomes" id="UP000717364"/>
    </source>
</evidence>
<evidence type="ECO:0000313" key="1">
    <source>
        <dbReference type="EMBL" id="MBT9317513.1"/>
    </source>
</evidence>
<dbReference type="Proteomes" id="UP000717364">
    <property type="component" value="Unassembled WGS sequence"/>
</dbReference>
<comment type="caution">
    <text evidence="1">The sequence shown here is derived from an EMBL/GenBank/DDBJ whole genome shotgun (WGS) entry which is preliminary data.</text>
</comment>
<dbReference type="AlphaFoldDB" id="A0A947DI92"/>
<keyword evidence="2" id="KW-1185">Reference proteome</keyword>
<sequence length="109" mass="12424">MDLNELMAFLEQLEQLKDDVHISYAVMSEVLQEHKVDVDQIESTIIDITGHHPSHLDQAGIHAMVNTINANWDTLSGVLNNDAQRGTALAILRQTYQFYFRGLYGRRRG</sequence>